<keyword evidence="2" id="KW-1185">Reference proteome</keyword>
<accession>A0A1B8B1D5</accession>
<proteinExistence type="predicted"/>
<dbReference type="EMBL" id="LYXU01000001">
    <property type="protein sequence ID" value="OBS26532.1"/>
    <property type="molecule type" value="Genomic_DNA"/>
</dbReference>
<protein>
    <submittedName>
        <fullName evidence="1">Uncharacterized protein</fullName>
    </submittedName>
</protein>
<comment type="caution">
    <text evidence="1">The sequence shown here is derived from an EMBL/GenBank/DDBJ whole genome shotgun (WGS) entry which is preliminary data.</text>
</comment>
<evidence type="ECO:0000313" key="1">
    <source>
        <dbReference type="EMBL" id="OBS26532.1"/>
    </source>
</evidence>
<gene>
    <name evidence="1" type="ORF">FPOA_00475</name>
</gene>
<sequence length="66" mass="7309">MSTSPFVLQNMPMEPHLIVQSSQSRDINDAKIFNLDLHTPATSQGFIGMQPLTPSRGCLRGPPFRV</sequence>
<evidence type="ECO:0000313" key="2">
    <source>
        <dbReference type="Proteomes" id="UP000091967"/>
    </source>
</evidence>
<organism evidence="1 2">
    <name type="scientific">Fusarium poae</name>
    <dbReference type="NCBI Taxonomy" id="36050"/>
    <lineage>
        <taxon>Eukaryota</taxon>
        <taxon>Fungi</taxon>
        <taxon>Dikarya</taxon>
        <taxon>Ascomycota</taxon>
        <taxon>Pezizomycotina</taxon>
        <taxon>Sordariomycetes</taxon>
        <taxon>Hypocreomycetidae</taxon>
        <taxon>Hypocreales</taxon>
        <taxon>Nectriaceae</taxon>
        <taxon>Fusarium</taxon>
    </lineage>
</organism>
<name>A0A1B8B1D5_FUSPO</name>
<dbReference type="AlphaFoldDB" id="A0A1B8B1D5"/>
<dbReference type="Proteomes" id="UP000091967">
    <property type="component" value="Unassembled WGS sequence"/>
</dbReference>
<reference evidence="1 2" key="1">
    <citation type="submission" date="2016-06" db="EMBL/GenBank/DDBJ databases">
        <title>Living apart together: crosstalk between the core and supernumerary genomes in a fungal plant pathogen.</title>
        <authorList>
            <person name="Vanheule A."/>
            <person name="Audenaert K."/>
            <person name="Warris S."/>
            <person name="Van De Geest H."/>
            <person name="Schijlen E."/>
            <person name="Hofte M."/>
            <person name="De Saeger S."/>
            <person name="Haesaert G."/>
            <person name="Waalwijk C."/>
            <person name="Van Der Lee T."/>
        </authorList>
    </citation>
    <scope>NUCLEOTIDE SEQUENCE [LARGE SCALE GENOMIC DNA]</scope>
    <source>
        <strain evidence="1 2">2516</strain>
    </source>
</reference>